<comment type="caution">
    <text evidence="1">The sequence shown here is derived from an EMBL/GenBank/DDBJ whole genome shotgun (WGS) entry which is preliminary data.</text>
</comment>
<gene>
    <name evidence="1" type="ORF">GCHA_4434</name>
</gene>
<dbReference type="EMBL" id="BAEM01000059">
    <property type="protein sequence ID" value="GAC12352.1"/>
    <property type="molecule type" value="Genomic_DNA"/>
</dbReference>
<protein>
    <recommendedName>
        <fullName evidence="3">Transposase</fullName>
    </recommendedName>
</protein>
<evidence type="ECO:0008006" key="3">
    <source>
        <dbReference type="Google" id="ProtNLM"/>
    </source>
</evidence>
<evidence type="ECO:0000313" key="2">
    <source>
        <dbReference type="Proteomes" id="UP000006320"/>
    </source>
</evidence>
<name>A0AAV3V6H8_9ALTE</name>
<sequence>MLHGVMARFARMRSGNSGHQLKHKLQCFLELALGFAFLDE</sequence>
<dbReference type="Proteomes" id="UP000006320">
    <property type="component" value="Unassembled WGS sequence"/>
</dbReference>
<organism evidence="1 2">
    <name type="scientific">Paraglaciecola chathamensis S18K6</name>
    <dbReference type="NCBI Taxonomy" id="1127672"/>
    <lineage>
        <taxon>Bacteria</taxon>
        <taxon>Pseudomonadati</taxon>
        <taxon>Pseudomonadota</taxon>
        <taxon>Gammaproteobacteria</taxon>
        <taxon>Alteromonadales</taxon>
        <taxon>Alteromonadaceae</taxon>
        <taxon>Paraglaciecola</taxon>
    </lineage>
</organism>
<accession>A0AAV3V6H8</accession>
<evidence type="ECO:0000313" key="1">
    <source>
        <dbReference type="EMBL" id="GAC12352.1"/>
    </source>
</evidence>
<dbReference type="AlphaFoldDB" id="A0AAV3V6H8"/>
<reference evidence="1 2" key="1">
    <citation type="journal article" date="2017" name="Antonie Van Leeuwenhoek">
        <title>Rhizobium rhizosphaerae sp. nov., a novel species isolated from rice rhizosphere.</title>
        <authorList>
            <person name="Zhao J.J."/>
            <person name="Zhang J."/>
            <person name="Zhang R.J."/>
            <person name="Zhang C.W."/>
            <person name="Yin H.Q."/>
            <person name="Zhang X.X."/>
        </authorList>
    </citation>
    <scope>NUCLEOTIDE SEQUENCE [LARGE SCALE GENOMIC DNA]</scope>
    <source>
        <strain evidence="1 2">S18K6</strain>
    </source>
</reference>
<proteinExistence type="predicted"/>